<proteinExistence type="predicted"/>
<dbReference type="EMBL" id="MKQR01000026">
    <property type="protein sequence ID" value="OLR91081.1"/>
    <property type="molecule type" value="Genomic_DNA"/>
</dbReference>
<protein>
    <submittedName>
        <fullName evidence="1">Uncharacterized protein</fullName>
    </submittedName>
</protein>
<evidence type="ECO:0000313" key="1">
    <source>
        <dbReference type="EMBL" id="OLR91081.1"/>
    </source>
</evidence>
<comment type="caution">
    <text evidence="1">The sequence shown here is derived from an EMBL/GenBank/DDBJ whole genome shotgun (WGS) entry which is preliminary data.</text>
</comment>
<name>A0A1Q9LGB0_9PSEU</name>
<dbReference type="Proteomes" id="UP000186040">
    <property type="component" value="Unassembled WGS sequence"/>
</dbReference>
<keyword evidence="2" id="KW-1185">Reference proteome</keyword>
<dbReference type="STRING" id="1193682.BJP25_31605"/>
<evidence type="ECO:0000313" key="2">
    <source>
        <dbReference type="Proteomes" id="UP000186040"/>
    </source>
</evidence>
<sequence>MVRRALSSQVVAGVGAPAASRVVRARVVVPVGSRRWVGSWCRTRSAWVARVGAGCRAARVERWSRAVSSSRSAVVVAGGSGPRVSRRVRAAVVVVGSSEVVIQWRASTRRAGSVRVVPVVVAVVWVAVRVVAAREPGVVGRPVSGSRASASARSRQVRRPGRAWARWRWAAVVSWRVSAAARAGPGGGGGGGGGLAS</sequence>
<reference evidence="1 2" key="1">
    <citation type="submission" date="2016-10" db="EMBL/GenBank/DDBJ databases">
        <title>The Draft Genome Sequence of Actinokineospora bangkokensis 44EHWT reveals the biosynthetic pathway of antifungal compounds Thailandins with unusual extender unit butylmalonyl-CoA.</title>
        <authorList>
            <person name="Greule A."/>
            <person name="Intra B."/>
            <person name="Flemming S."/>
            <person name="Rommel M.G."/>
            <person name="Panbangred W."/>
            <person name="Bechthold A."/>
        </authorList>
    </citation>
    <scope>NUCLEOTIDE SEQUENCE [LARGE SCALE GENOMIC DNA]</scope>
    <source>
        <strain evidence="1 2">44EHW</strain>
    </source>
</reference>
<accession>A0A1Q9LGB0</accession>
<gene>
    <name evidence="1" type="ORF">BJP25_31605</name>
</gene>
<organism evidence="1 2">
    <name type="scientific">Actinokineospora bangkokensis</name>
    <dbReference type="NCBI Taxonomy" id="1193682"/>
    <lineage>
        <taxon>Bacteria</taxon>
        <taxon>Bacillati</taxon>
        <taxon>Actinomycetota</taxon>
        <taxon>Actinomycetes</taxon>
        <taxon>Pseudonocardiales</taxon>
        <taxon>Pseudonocardiaceae</taxon>
        <taxon>Actinokineospora</taxon>
    </lineage>
</organism>
<dbReference type="AlphaFoldDB" id="A0A1Q9LGB0"/>